<protein>
    <recommendedName>
        <fullName evidence="6">Putative mRNA interferase YoeB</fullName>
    </recommendedName>
</protein>
<evidence type="ECO:0000256" key="5">
    <source>
        <dbReference type="ARBA" id="ARBA00022801"/>
    </source>
</evidence>
<dbReference type="GO" id="GO:0016787">
    <property type="term" value="F:hydrolase activity"/>
    <property type="evidence" value="ECO:0007669"/>
    <property type="project" value="UniProtKB-KW"/>
</dbReference>
<dbReference type="EMBL" id="AP014633">
    <property type="protein sequence ID" value="BAP56717.1"/>
    <property type="molecule type" value="Genomic_DNA"/>
</dbReference>
<dbReference type="Gene3D" id="3.30.2310.20">
    <property type="entry name" value="RelE-like"/>
    <property type="match status" value="1"/>
</dbReference>
<dbReference type="NCBIfam" id="TIGR02116">
    <property type="entry name" value="toxin_Txe_YoeB"/>
    <property type="match status" value="1"/>
</dbReference>
<dbReference type="Pfam" id="PF06769">
    <property type="entry name" value="YoeB_toxin"/>
    <property type="match status" value="1"/>
</dbReference>
<evidence type="ECO:0000256" key="6">
    <source>
        <dbReference type="ARBA" id="ARBA00030388"/>
    </source>
</evidence>
<dbReference type="STRING" id="40754.THII_2420"/>
<dbReference type="HOGENOM" id="CLU_169492_2_2_6"/>
<keyword evidence="2" id="KW-1277">Toxin-antitoxin system</keyword>
<sequence>MKNLEFDPIAFEDFAWWIEQDRNKAIKIIKLIREIQRNPYSGRGEPEPLKHELVGCWSRRIDQEHRLVYQVLETEDKIRILACRYHYSKH</sequence>
<name>A0A090ALL2_9GAMM</name>
<dbReference type="GO" id="GO:0045892">
    <property type="term" value="P:negative regulation of DNA-templated transcription"/>
    <property type="evidence" value="ECO:0007669"/>
    <property type="project" value="TreeGrafter"/>
</dbReference>
<dbReference type="InterPro" id="IPR009614">
    <property type="entry name" value="YoeB_toxin"/>
</dbReference>
<evidence type="ECO:0000256" key="3">
    <source>
        <dbReference type="ARBA" id="ARBA00022722"/>
    </source>
</evidence>
<dbReference type="KEGG" id="tig:THII_2420"/>
<dbReference type="PANTHER" id="PTHR38039:SF1">
    <property type="entry name" value="TOXIN YOEB"/>
    <property type="match status" value="1"/>
</dbReference>
<dbReference type="GO" id="GO:0004519">
    <property type="term" value="F:endonuclease activity"/>
    <property type="evidence" value="ECO:0007669"/>
    <property type="project" value="UniProtKB-KW"/>
</dbReference>
<keyword evidence="3" id="KW-0540">Nuclease</keyword>
<evidence type="ECO:0000256" key="4">
    <source>
        <dbReference type="ARBA" id="ARBA00022759"/>
    </source>
</evidence>
<dbReference type="GO" id="GO:0006401">
    <property type="term" value="P:RNA catabolic process"/>
    <property type="evidence" value="ECO:0007669"/>
    <property type="project" value="InterPro"/>
</dbReference>
<dbReference type="PANTHER" id="PTHR38039">
    <property type="entry name" value="TOXIN YOEB"/>
    <property type="match status" value="1"/>
</dbReference>
<dbReference type="AlphaFoldDB" id="A0A090ALL2"/>
<keyword evidence="4" id="KW-0255">Endonuclease</keyword>
<gene>
    <name evidence="7" type="ORF">THII_2420</name>
</gene>
<organism evidence="7 8">
    <name type="scientific">Thioploca ingrica</name>
    <dbReference type="NCBI Taxonomy" id="40754"/>
    <lineage>
        <taxon>Bacteria</taxon>
        <taxon>Pseudomonadati</taxon>
        <taxon>Pseudomonadota</taxon>
        <taxon>Gammaproteobacteria</taxon>
        <taxon>Thiotrichales</taxon>
        <taxon>Thiotrichaceae</taxon>
        <taxon>Thioploca</taxon>
    </lineage>
</organism>
<evidence type="ECO:0000313" key="7">
    <source>
        <dbReference type="EMBL" id="BAP56717.1"/>
    </source>
</evidence>
<dbReference type="Proteomes" id="UP000031623">
    <property type="component" value="Chromosome"/>
</dbReference>
<keyword evidence="8" id="KW-1185">Reference proteome</keyword>
<evidence type="ECO:0000256" key="1">
    <source>
        <dbReference type="ARBA" id="ARBA00008172"/>
    </source>
</evidence>
<comment type="similarity">
    <text evidence="1">Belongs to the YoeB family.</text>
</comment>
<evidence type="ECO:0000313" key="8">
    <source>
        <dbReference type="Proteomes" id="UP000031623"/>
    </source>
</evidence>
<dbReference type="SUPFAM" id="SSF143011">
    <property type="entry name" value="RelE-like"/>
    <property type="match status" value="1"/>
</dbReference>
<dbReference type="InterPro" id="IPR035093">
    <property type="entry name" value="RelE/ParE_toxin_dom_sf"/>
</dbReference>
<accession>A0A090ALL2</accession>
<proteinExistence type="inferred from homology"/>
<keyword evidence="5" id="KW-0378">Hydrolase</keyword>
<evidence type="ECO:0000256" key="2">
    <source>
        <dbReference type="ARBA" id="ARBA00022649"/>
    </source>
</evidence>
<reference evidence="7 8" key="1">
    <citation type="journal article" date="2014" name="ISME J.">
        <title>Ecophysiology of Thioploca ingrica as revealed by the complete genome sequence supplemented with proteomic evidence.</title>
        <authorList>
            <person name="Kojima H."/>
            <person name="Ogura Y."/>
            <person name="Yamamoto N."/>
            <person name="Togashi T."/>
            <person name="Mori H."/>
            <person name="Watanabe T."/>
            <person name="Nemoto F."/>
            <person name="Kurokawa K."/>
            <person name="Hayashi T."/>
            <person name="Fukui M."/>
        </authorList>
    </citation>
    <scope>NUCLEOTIDE SEQUENCE [LARGE SCALE GENOMIC DNA]</scope>
</reference>
<dbReference type="OrthoDB" id="9801102at2"/>